<protein>
    <submittedName>
        <fullName evidence="6">Sarcosine oxidase subunit alpha</fullName>
    </submittedName>
</protein>
<evidence type="ECO:0000259" key="3">
    <source>
        <dbReference type="Pfam" id="PF01571"/>
    </source>
</evidence>
<dbReference type="SUPFAM" id="SSF101790">
    <property type="entry name" value="Aminomethyltransferase beta-barrel domain"/>
    <property type="match status" value="1"/>
</dbReference>
<dbReference type="InterPro" id="IPR041117">
    <property type="entry name" value="SoxA_A3"/>
</dbReference>
<dbReference type="PANTHER" id="PTHR43757">
    <property type="entry name" value="AMINOMETHYLTRANSFERASE"/>
    <property type="match status" value="1"/>
</dbReference>
<feature type="domain" description="Aminomethyltransferase C-terminal" evidence="4">
    <location>
        <begin position="894"/>
        <end position="979"/>
    </location>
</feature>
<dbReference type="Pfam" id="PF12831">
    <property type="entry name" value="FAD_oxidored"/>
    <property type="match status" value="1"/>
</dbReference>
<dbReference type="NCBIfam" id="TIGR01372">
    <property type="entry name" value="soxA"/>
    <property type="match status" value="1"/>
</dbReference>
<dbReference type="InterPro" id="IPR029043">
    <property type="entry name" value="GcvT/YgfZ_C"/>
</dbReference>
<dbReference type="PANTHER" id="PTHR43757:SF2">
    <property type="entry name" value="AMINOMETHYLTRANSFERASE, MITOCHONDRIAL"/>
    <property type="match status" value="1"/>
</dbReference>
<dbReference type="InterPro" id="IPR042204">
    <property type="entry name" value="2Fe-2S-bd_N"/>
</dbReference>
<feature type="domain" description="GCVT N-terminal" evidence="3">
    <location>
        <begin position="602"/>
        <end position="873"/>
    </location>
</feature>
<accession>A0A251X390</accession>
<evidence type="ECO:0000313" key="7">
    <source>
        <dbReference type="Proteomes" id="UP000194664"/>
    </source>
</evidence>
<dbReference type="InterPro" id="IPR028896">
    <property type="entry name" value="GcvT/YgfZ/DmdA"/>
</dbReference>
<feature type="domain" description="SoxA A3" evidence="5">
    <location>
        <begin position="504"/>
        <end position="585"/>
    </location>
</feature>
<dbReference type="InterPro" id="IPR006222">
    <property type="entry name" value="GCVT_N"/>
</dbReference>
<dbReference type="SUPFAM" id="SSF51905">
    <property type="entry name" value="FAD/NAD(P)-binding domain"/>
    <property type="match status" value="1"/>
</dbReference>
<dbReference type="Pfam" id="PF17806">
    <property type="entry name" value="SO_alpha_A3"/>
    <property type="match status" value="1"/>
</dbReference>
<dbReference type="InterPro" id="IPR027266">
    <property type="entry name" value="TrmE/GcvT-like"/>
</dbReference>
<dbReference type="Pfam" id="PF08669">
    <property type="entry name" value="GCV_T_C"/>
    <property type="match status" value="1"/>
</dbReference>
<name>A0A251X390_9RHOB</name>
<dbReference type="PIRSF" id="PIRSF037980">
    <property type="entry name" value="SoxA"/>
    <property type="match status" value="1"/>
</dbReference>
<dbReference type="OrthoDB" id="5287468at2"/>
<organism evidence="6 7">
    <name type="scientific">Marivivens niveibacter</name>
    <dbReference type="NCBI Taxonomy" id="1930667"/>
    <lineage>
        <taxon>Bacteria</taxon>
        <taxon>Pseudomonadati</taxon>
        <taxon>Pseudomonadota</taxon>
        <taxon>Alphaproteobacteria</taxon>
        <taxon>Rhodobacterales</taxon>
        <taxon>Paracoccaceae</taxon>
        <taxon>Marivivens group</taxon>
        <taxon>Marivivens</taxon>
    </lineage>
</organism>
<dbReference type="Pfam" id="PF13510">
    <property type="entry name" value="Fer2_4"/>
    <property type="match status" value="1"/>
</dbReference>
<dbReference type="InterPro" id="IPR036188">
    <property type="entry name" value="FAD/NAD-bd_sf"/>
</dbReference>
<gene>
    <name evidence="6" type="ORF">BVC71_03850</name>
</gene>
<dbReference type="GO" id="GO:0046653">
    <property type="term" value="P:tetrahydrofolate metabolic process"/>
    <property type="evidence" value="ECO:0007669"/>
    <property type="project" value="InterPro"/>
</dbReference>
<dbReference type="InterPro" id="IPR006277">
    <property type="entry name" value="Sarcosine_oxidase_asu"/>
</dbReference>
<dbReference type="Gene3D" id="3.30.1360.120">
    <property type="entry name" value="Probable tRNA modification gtpase trme, domain 1"/>
    <property type="match status" value="1"/>
</dbReference>
<keyword evidence="7" id="KW-1185">Reference proteome</keyword>
<dbReference type="EMBL" id="MSPP01000001">
    <property type="protein sequence ID" value="OUD10633.1"/>
    <property type="molecule type" value="Genomic_DNA"/>
</dbReference>
<keyword evidence="2" id="KW-0560">Oxidoreductase</keyword>
<dbReference type="PRINTS" id="PR00411">
    <property type="entry name" value="PNDRDTASEI"/>
</dbReference>
<evidence type="ECO:0000313" key="6">
    <source>
        <dbReference type="EMBL" id="OUD10633.1"/>
    </source>
</evidence>
<comment type="caution">
    <text evidence="6">The sequence shown here is derived from an EMBL/GenBank/DDBJ whole genome shotgun (WGS) entry which is preliminary data.</text>
</comment>
<reference evidence="6 7" key="1">
    <citation type="submission" date="2016-12" db="EMBL/GenBank/DDBJ databases">
        <title>The draft genome sequence of HSLHS2.</title>
        <authorList>
            <person name="Hu D."/>
            <person name="Wang L."/>
            <person name="Shao Z."/>
        </authorList>
    </citation>
    <scope>NUCLEOTIDE SEQUENCE [LARGE SCALE GENOMIC DNA]</scope>
    <source>
        <strain evidence="6">MCCC 1A06712</strain>
    </source>
</reference>
<dbReference type="Gene3D" id="3.50.50.60">
    <property type="entry name" value="FAD/NAD(P)-binding domain"/>
    <property type="match status" value="1"/>
</dbReference>
<dbReference type="AlphaFoldDB" id="A0A251X390"/>
<evidence type="ECO:0000259" key="4">
    <source>
        <dbReference type="Pfam" id="PF08669"/>
    </source>
</evidence>
<evidence type="ECO:0000259" key="5">
    <source>
        <dbReference type="Pfam" id="PF17806"/>
    </source>
</evidence>
<dbReference type="SUPFAM" id="SSF103025">
    <property type="entry name" value="Folate-binding domain"/>
    <property type="match status" value="1"/>
</dbReference>
<sequence length="987" mass="108043">MSTRLQSLGRMIDRSKPVEFTFNGKRLRGYQGDTLASAMLANDQMMMGRSFKYHRPRGVVASGAEEPNALFNMGTGDRFEPNQRATTQEVFDGLTIKSQNHYPSLEFDIGAVNQLFARWLPAGFYYKMFIHPRPFWKYVYEPFIRQSAGLGQVPKEKDADTYEHFYFFCDVLVAGGGIAGLAAALKAGKEGKRVLLLEQTADFGGRAVVDGVEIDGKSASDWVAETLAALNAMENVTVRSRNMVAGVYDHGYVLGYERLTDHLSDKSGPRHRLWRIRAGEIVSATGAIERPLSFYGNDIPGVMLASAVRDYVVNWGVSCGDRTVVVTNNDDAYRTAITLKQAGLSVPAIIDARSSGAGPIAAEAEKLGIKVMKGKAIAKVKGKKRVTGVQICLQAGEGSVIEEIACDCVAMSGGWSPVVHLWSHCGGKLNWDDDLAMFRPNPEKPPLGADGQAFVSVVGSANGHLSTAAVLADAGQTVTTNEPAEAAIQPVWMMPQGAGVKLRSKAWLDYQNDVKVSDVQLAAQEGYESVEHTKRYTTLGMATDQGKLSNINGLATLSAALDSTIPNVGTTTFRPPYTPISLGAITGVARDELFQPVRKTPMFQWHDANGSEWEPVGGQWRRTYAYVRDGETTKDAVNREIVNTRENVGLLDASTLGKIIVKGPDAGKFLDMLYTNMMSNLKIGKCRYGLMCNENGFLMDDGVVIRLDEDTWLCHTTTGGAAHTHDWMEDWLQCEWWDWKVYTANVTEQYAQVAIAGPKARQVLEKLGGMDVSKDAIGFMEFKDGTLGGFDARVHRISFSGELSFEVAVPASQGAAFWDALLEAGAEFGVMPYGTEAMHIMRAEKGFIMIGDETDGTIIPQDLNLHWALSKKKDDYLGKRAQERSFMASPDRWKLVGVETLDGSVIEDGAYVPAPGNNPNGQRNVQGRVTSTYYSPTLKRGIAMALVKNGPDRMGEVIEFNKEDGTMVKAKIVDPVFYDKDGEKQNV</sequence>
<dbReference type="GO" id="GO:0008115">
    <property type="term" value="F:sarcosine oxidase activity"/>
    <property type="evidence" value="ECO:0007669"/>
    <property type="project" value="InterPro"/>
</dbReference>
<dbReference type="InterPro" id="IPR013977">
    <property type="entry name" value="GcvT_C"/>
</dbReference>
<dbReference type="RefSeq" id="WP_086450282.1">
    <property type="nucleotide sequence ID" value="NZ_MSPP01000001.1"/>
</dbReference>
<evidence type="ECO:0000256" key="2">
    <source>
        <dbReference type="ARBA" id="ARBA00023002"/>
    </source>
</evidence>
<proteinExistence type="inferred from homology"/>
<dbReference type="Gene3D" id="3.10.20.440">
    <property type="entry name" value="2Fe-2S iron-sulphur cluster binding domain, sarcosine oxidase, alpha subunit, N-terminal domain"/>
    <property type="match status" value="1"/>
</dbReference>
<evidence type="ECO:0000256" key="1">
    <source>
        <dbReference type="ARBA" id="ARBA00008609"/>
    </source>
</evidence>
<dbReference type="Proteomes" id="UP000194664">
    <property type="component" value="Unassembled WGS sequence"/>
</dbReference>
<dbReference type="Pfam" id="PF01571">
    <property type="entry name" value="GCV_T"/>
    <property type="match status" value="1"/>
</dbReference>
<comment type="similarity">
    <text evidence="1">Belongs to the GcvT family.</text>
</comment>